<evidence type="ECO:0000313" key="6">
    <source>
        <dbReference type="EMBL" id="KAG9473664.1"/>
    </source>
</evidence>
<protein>
    <recommendedName>
        <fullName evidence="8">Small integral membrane protein 5</fullName>
    </recommendedName>
</protein>
<dbReference type="PANTHER" id="PTHR37344:SF1">
    <property type="entry name" value="SMALL INTEGRAL MEMBRANE PROTEIN 5"/>
    <property type="match status" value="1"/>
</dbReference>
<comment type="caution">
    <text evidence="6">The sequence shown here is derived from an EMBL/GenBank/DDBJ whole genome shotgun (WGS) entry which is preliminary data.</text>
</comment>
<dbReference type="EMBL" id="WNTK01000013">
    <property type="protein sequence ID" value="KAG9473664.1"/>
    <property type="molecule type" value="Genomic_DNA"/>
</dbReference>
<dbReference type="GO" id="GO:0016020">
    <property type="term" value="C:membrane"/>
    <property type="evidence" value="ECO:0007669"/>
    <property type="project" value="UniProtKB-SubCell"/>
</dbReference>
<evidence type="ECO:0000256" key="4">
    <source>
        <dbReference type="ARBA" id="ARBA00023136"/>
    </source>
</evidence>
<reference evidence="6" key="1">
    <citation type="thesis" date="2020" institute="ProQuest LLC" country="789 East Eisenhower Parkway, Ann Arbor, MI, USA">
        <title>Comparative Genomics and Chromosome Evolution.</title>
        <authorList>
            <person name="Mudd A.B."/>
        </authorList>
    </citation>
    <scope>NUCLEOTIDE SEQUENCE</scope>
    <source>
        <strain evidence="6">HN-11 Male</strain>
        <tissue evidence="6">Kidney and liver</tissue>
    </source>
</reference>
<dbReference type="OrthoDB" id="8789646at2759"/>
<accession>A0A8J6EQT3</accession>
<sequence>MSSSLNIKEELRNLGERLLEKLRQIPQSDTVEIVSFTIILLFIGMVLILGTLACSFHCCCNKNKSRRVAKVRPKPEV</sequence>
<keyword evidence="2 5" id="KW-0812">Transmembrane</keyword>
<organism evidence="6 7">
    <name type="scientific">Eleutherodactylus coqui</name>
    <name type="common">Puerto Rican coqui</name>
    <dbReference type="NCBI Taxonomy" id="57060"/>
    <lineage>
        <taxon>Eukaryota</taxon>
        <taxon>Metazoa</taxon>
        <taxon>Chordata</taxon>
        <taxon>Craniata</taxon>
        <taxon>Vertebrata</taxon>
        <taxon>Euteleostomi</taxon>
        <taxon>Amphibia</taxon>
        <taxon>Batrachia</taxon>
        <taxon>Anura</taxon>
        <taxon>Neobatrachia</taxon>
        <taxon>Hyloidea</taxon>
        <taxon>Eleutherodactylidae</taxon>
        <taxon>Eleutherodactylinae</taxon>
        <taxon>Eleutherodactylus</taxon>
        <taxon>Eleutherodactylus</taxon>
    </lineage>
</organism>
<evidence type="ECO:0000256" key="1">
    <source>
        <dbReference type="ARBA" id="ARBA00004167"/>
    </source>
</evidence>
<keyword evidence="7" id="KW-1185">Reference proteome</keyword>
<evidence type="ECO:0000256" key="3">
    <source>
        <dbReference type="ARBA" id="ARBA00022989"/>
    </source>
</evidence>
<proteinExistence type="predicted"/>
<dbReference type="Proteomes" id="UP000770717">
    <property type="component" value="Unassembled WGS sequence"/>
</dbReference>
<gene>
    <name evidence="6" type="ORF">GDO78_004130</name>
</gene>
<feature type="transmembrane region" description="Helical" evidence="5">
    <location>
        <begin position="33"/>
        <end position="60"/>
    </location>
</feature>
<evidence type="ECO:0000313" key="7">
    <source>
        <dbReference type="Proteomes" id="UP000770717"/>
    </source>
</evidence>
<dbReference type="InterPro" id="IPR031671">
    <property type="entry name" value="SMIM5/18/22"/>
</dbReference>
<dbReference type="AlphaFoldDB" id="A0A8J6EQT3"/>
<comment type="subcellular location">
    <subcellularLocation>
        <location evidence="1">Membrane</location>
        <topology evidence="1">Single-pass membrane protein</topology>
    </subcellularLocation>
</comment>
<dbReference type="CDD" id="cd20246">
    <property type="entry name" value="CASIMO1"/>
    <property type="match status" value="1"/>
</dbReference>
<keyword evidence="3 5" id="KW-1133">Transmembrane helix</keyword>
<evidence type="ECO:0008006" key="8">
    <source>
        <dbReference type="Google" id="ProtNLM"/>
    </source>
</evidence>
<evidence type="ECO:0000256" key="5">
    <source>
        <dbReference type="SAM" id="Phobius"/>
    </source>
</evidence>
<dbReference type="Pfam" id="PF15831">
    <property type="entry name" value="SMIM5_18_22"/>
    <property type="match status" value="1"/>
</dbReference>
<keyword evidence="4 5" id="KW-0472">Membrane</keyword>
<dbReference type="PANTHER" id="PTHR37344">
    <property type="entry name" value="SMALL INTEGRAL MEMBRANE PROTEIN 5"/>
    <property type="match status" value="1"/>
</dbReference>
<name>A0A8J6EQT3_ELECQ</name>
<dbReference type="InterPro" id="IPR047133">
    <property type="entry name" value="SMIM5"/>
</dbReference>
<evidence type="ECO:0000256" key="2">
    <source>
        <dbReference type="ARBA" id="ARBA00022692"/>
    </source>
</evidence>